<dbReference type="RefSeq" id="WP_259629907.1">
    <property type="nucleotide sequence ID" value="NZ_JANYMP010000046.1"/>
</dbReference>
<keyword evidence="2" id="KW-0812">Transmembrane</keyword>
<dbReference type="Proteomes" id="UP001141259">
    <property type="component" value="Unassembled WGS sequence"/>
</dbReference>
<evidence type="ECO:0000313" key="3">
    <source>
        <dbReference type="EMBL" id="MCS7484460.1"/>
    </source>
</evidence>
<comment type="caution">
    <text evidence="3">The sequence shown here is derived from an EMBL/GenBank/DDBJ whole genome shotgun (WGS) entry which is preliminary data.</text>
</comment>
<name>A0A9X2VXF4_9PSEU</name>
<keyword evidence="4" id="KW-1185">Reference proteome</keyword>
<accession>A0A9X2VXF4</accession>
<dbReference type="AlphaFoldDB" id="A0A9X2VXF4"/>
<dbReference type="EMBL" id="JANYMP010000046">
    <property type="protein sequence ID" value="MCS7484460.1"/>
    <property type="molecule type" value="Genomic_DNA"/>
</dbReference>
<organism evidence="3 4">
    <name type="scientific">Umezawaea endophytica</name>
    <dbReference type="NCBI Taxonomy" id="1654476"/>
    <lineage>
        <taxon>Bacteria</taxon>
        <taxon>Bacillati</taxon>
        <taxon>Actinomycetota</taxon>
        <taxon>Actinomycetes</taxon>
        <taxon>Pseudonocardiales</taxon>
        <taxon>Pseudonocardiaceae</taxon>
        <taxon>Umezawaea</taxon>
    </lineage>
</organism>
<feature type="compositionally biased region" description="Polar residues" evidence="1">
    <location>
        <begin position="56"/>
        <end position="65"/>
    </location>
</feature>
<evidence type="ECO:0000256" key="2">
    <source>
        <dbReference type="SAM" id="Phobius"/>
    </source>
</evidence>
<evidence type="ECO:0000256" key="1">
    <source>
        <dbReference type="SAM" id="MobiDB-lite"/>
    </source>
</evidence>
<sequence length="214" mass="21843">MDDEIQHLRKTNTVLKISLVMLGVLVLLGVIQAVTAGTVGVGALSVNLRDDRAQAAPTTSSESPSGQGGLNGALDTTTATSSETPTSPSAETKVLEGSFKQSRGLLTVEVTKVENQGGRVKLYITAVNASTAKMDLPLGPFKAVDDTKREYGASLATSKWPVSVAKGSSITGTVELDQPVGKAATKVDIAFNGIAGSLAPTGGAVAVPGIEIPR</sequence>
<evidence type="ECO:0008006" key="5">
    <source>
        <dbReference type="Google" id="ProtNLM"/>
    </source>
</evidence>
<reference evidence="3" key="1">
    <citation type="submission" date="2022-08" db="EMBL/GenBank/DDBJ databases">
        <authorList>
            <person name="Tistechok S."/>
            <person name="Samborskyy M."/>
            <person name="Roman I."/>
        </authorList>
    </citation>
    <scope>NUCLEOTIDE SEQUENCE</scope>
    <source>
        <strain evidence="3">DSM 103496</strain>
    </source>
</reference>
<gene>
    <name evidence="3" type="ORF">NZH93_47185</name>
</gene>
<proteinExistence type="predicted"/>
<feature type="region of interest" description="Disordered" evidence="1">
    <location>
        <begin position="54"/>
        <end position="92"/>
    </location>
</feature>
<feature type="compositionally biased region" description="Low complexity" evidence="1">
    <location>
        <begin position="76"/>
        <end position="92"/>
    </location>
</feature>
<keyword evidence="2" id="KW-1133">Transmembrane helix</keyword>
<feature type="transmembrane region" description="Helical" evidence="2">
    <location>
        <begin position="20"/>
        <end position="44"/>
    </location>
</feature>
<keyword evidence="2" id="KW-0472">Membrane</keyword>
<protein>
    <recommendedName>
        <fullName evidence="5">DUF4352 domain-containing protein</fullName>
    </recommendedName>
</protein>
<evidence type="ECO:0000313" key="4">
    <source>
        <dbReference type="Proteomes" id="UP001141259"/>
    </source>
</evidence>